<dbReference type="GO" id="GO:0003676">
    <property type="term" value="F:nucleic acid binding"/>
    <property type="evidence" value="ECO:0007669"/>
    <property type="project" value="InterPro"/>
</dbReference>
<dbReference type="VEuPathDB" id="FungiDB:RhiirA1_477584"/>
<dbReference type="InterPro" id="IPR043502">
    <property type="entry name" value="DNA/RNA_pol_sf"/>
</dbReference>
<evidence type="ECO:0000256" key="1">
    <source>
        <dbReference type="SAM" id="MobiDB-lite"/>
    </source>
</evidence>
<evidence type="ECO:0000313" key="3">
    <source>
        <dbReference type="Proteomes" id="UP000234323"/>
    </source>
</evidence>
<organism evidence="2 3">
    <name type="scientific">Rhizophagus irregularis</name>
    <dbReference type="NCBI Taxonomy" id="588596"/>
    <lineage>
        <taxon>Eukaryota</taxon>
        <taxon>Fungi</taxon>
        <taxon>Fungi incertae sedis</taxon>
        <taxon>Mucoromycota</taxon>
        <taxon>Glomeromycotina</taxon>
        <taxon>Glomeromycetes</taxon>
        <taxon>Glomerales</taxon>
        <taxon>Glomeraceae</taxon>
        <taxon>Rhizophagus</taxon>
    </lineage>
</organism>
<dbReference type="Gene3D" id="3.90.1600.10">
    <property type="entry name" value="Palm domain of DNA polymerase"/>
    <property type="match status" value="1"/>
</dbReference>
<gene>
    <name evidence="2" type="ORF">RhiirA4_485052</name>
</gene>
<dbReference type="InterPro" id="IPR023211">
    <property type="entry name" value="DNA_pol_palm_dom_sf"/>
</dbReference>
<dbReference type="InterPro" id="IPR017964">
    <property type="entry name" value="DNA-dir_DNA_pol_B_CS"/>
</dbReference>
<keyword evidence="3" id="KW-1185">Reference proteome</keyword>
<protein>
    <submittedName>
        <fullName evidence="2">Uncharacterized protein</fullName>
    </submittedName>
</protein>
<feature type="region of interest" description="Disordered" evidence="1">
    <location>
        <begin position="649"/>
        <end position="671"/>
    </location>
</feature>
<proteinExistence type="predicted"/>
<name>A0A2I1HPQ9_9GLOM</name>
<accession>A0A2I1HPQ9</accession>
<dbReference type="SUPFAM" id="SSF56672">
    <property type="entry name" value="DNA/RNA polymerases"/>
    <property type="match status" value="1"/>
</dbReference>
<dbReference type="InterPro" id="IPR044925">
    <property type="entry name" value="His-Me_finger_sf"/>
</dbReference>
<dbReference type="Proteomes" id="UP000234323">
    <property type="component" value="Unassembled WGS sequence"/>
</dbReference>
<dbReference type="VEuPathDB" id="FungiDB:FUN_016720"/>
<dbReference type="AlphaFoldDB" id="A0A2I1HPQ9"/>
<sequence>TECWICKGPFLKPAPEVVQKLEEAKHNLLEIKEWETCMEKEHPKKKEAQKEYSKALSGINRKVKDHDHISGKFRGPAHDVCNKKLRIGSFETKVPLICHNFCGYDSHPLMKVVSKFTADKLNCIPENIGKYKAMDVGQLRFLDSFQHMAMGLDNLVACLGENPEKFPLSVKHFTEKGYSIDKIKLLFRKGVFPYDWTNAWEKFDRTSLPPRKGFYSLLSQKNISKEDYEHAQKVWQEFEMKNFGEYHDLYLETDVLLLADVFMNYTIMCLQDDGLDPSHYVSAPGMFNDSLYKSSGAELKLMTNMDEYLTVEKGIRGGMTMSSHRYAKANNPQCLDYESSKPNSWIMYEDMNALYSGAMTQYMPTEILGKVDPEEVPDIQSIAPDADIGYTLEVDLEVPVHLHDYFTDYPLAPEKQIVPENWLSPYNAKLVQDKEVGAIYETRLKVTKIHSALKFKQSPWMKEYIEENIRKRKIAKANGDEFGVMYYKLKNNAVFGKQMENVRKHMRVELLRTEEDKKIRRLASSPLYVGFKAFEGGITAVHMLKSTVTLNKPIYVGQAILDISKAMMFNFWYGYIKPRYGDKARLLYTDTDSLIMWIETEDIYKDRAERPDIFDLNYSGDLFLMKDETKGDPIDESVCLKPKMYSVLPAGHDPKTPNDPDSEDPKKKHGIQKAKGVKKCMVKRELRHDKFLECLRNKKLTRHDMYGLRNYDHQIYLERILLDGIRTLPYGHWRIGLYKRLVASGISPEEAEERAMKKHTKMVDHKDIELAQVKVIKTALRKGRKYDNLAKNYGDYLKKLRAEKDPNNYIKTLAVKMFPKEEAYTERLENYRKRYEDNDLYSSLEVLYELYYLIAREENRERSDDEIEQMFKAMAI</sequence>
<dbReference type="SUPFAM" id="SSF54060">
    <property type="entry name" value="His-Me finger endonucleases"/>
    <property type="match status" value="1"/>
</dbReference>
<dbReference type="PANTHER" id="PTHR31511:SF12">
    <property type="entry name" value="RHO TERMINATION FACTOR N-TERMINAL DOMAIN-CONTAINING PROTEIN"/>
    <property type="match status" value="1"/>
</dbReference>
<dbReference type="PANTHER" id="PTHR31511">
    <property type="entry name" value="PROTEIN CBG23764"/>
    <property type="match status" value="1"/>
</dbReference>
<evidence type="ECO:0000313" key="2">
    <source>
        <dbReference type="EMBL" id="PKY60864.1"/>
    </source>
</evidence>
<comment type="caution">
    <text evidence="2">The sequence shown here is derived from an EMBL/GenBank/DDBJ whole genome shotgun (WGS) entry which is preliminary data.</text>
</comment>
<dbReference type="VEuPathDB" id="FungiDB:FUN_022871"/>
<feature type="compositionally biased region" description="Basic and acidic residues" evidence="1">
    <location>
        <begin position="652"/>
        <end position="666"/>
    </location>
</feature>
<dbReference type="GO" id="GO:0000166">
    <property type="term" value="F:nucleotide binding"/>
    <property type="evidence" value="ECO:0007669"/>
    <property type="project" value="InterPro"/>
</dbReference>
<dbReference type="VEuPathDB" id="FungiDB:RhiirFUN_011954"/>
<dbReference type="VEuPathDB" id="FungiDB:RhiirFUN_011955"/>
<dbReference type="EMBL" id="LLXI01004666">
    <property type="protein sequence ID" value="PKY60864.1"/>
    <property type="molecule type" value="Genomic_DNA"/>
</dbReference>
<dbReference type="PROSITE" id="PS00116">
    <property type="entry name" value="DNA_POLYMERASE_B"/>
    <property type="match status" value="1"/>
</dbReference>
<reference evidence="2 3" key="1">
    <citation type="submission" date="2015-10" db="EMBL/GenBank/DDBJ databases">
        <title>Genome analyses suggest a sexual origin of heterokaryosis in a supposedly ancient asexual fungus.</title>
        <authorList>
            <person name="Ropars J."/>
            <person name="Sedzielewska K."/>
            <person name="Noel J."/>
            <person name="Charron P."/>
            <person name="Farinelli L."/>
            <person name="Marton T."/>
            <person name="Kruger M."/>
            <person name="Pelin A."/>
            <person name="Brachmann A."/>
            <person name="Corradi N."/>
        </authorList>
    </citation>
    <scope>NUCLEOTIDE SEQUENCE [LARGE SCALE GENOMIC DNA]</scope>
    <source>
        <strain evidence="2 3">A4</strain>
    </source>
</reference>
<feature type="non-terminal residue" evidence="2">
    <location>
        <position position="1"/>
    </location>
</feature>
<dbReference type="VEuPathDB" id="FungiDB:RhiirA1_403364"/>